<reference evidence="14 16" key="1">
    <citation type="submission" date="2019-09" db="EMBL/GenBank/DDBJ databases">
        <title>Draft genome of the ectomycorrhizal ascomycete Sphaerosporella brunnea.</title>
        <authorList>
            <consortium name="DOE Joint Genome Institute"/>
            <person name="Benucci G.M."/>
            <person name="Marozzi G."/>
            <person name="Antonielli L."/>
            <person name="Sanchez S."/>
            <person name="Marco P."/>
            <person name="Wang X."/>
            <person name="Falini L.B."/>
            <person name="Barry K."/>
            <person name="Haridas S."/>
            <person name="Lipzen A."/>
            <person name="Labutti K."/>
            <person name="Grigoriev I.V."/>
            <person name="Murat C."/>
            <person name="Martin F."/>
            <person name="Albertini E."/>
            <person name="Donnini D."/>
            <person name="Bonito G."/>
        </authorList>
    </citation>
    <scope>NUCLEOTIDE SEQUENCE [LARGE SCALE GENOMIC DNA]</scope>
    <source>
        <strain evidence="14 16">Sb_GMNB300</strain>
    </source>
</reference>
<dbReference type="PANTHER" id="PTHR31683">
    <property type="entry name" value="PECTATE LYASE 18-RELATED"/>
    <property type="match status" value="1"/>
</dbReference>
<dbReference type="AlphaFoldDB" id="A0A5J5EJ77"/>
<keyword evidence="11" id="KW-0119">Carbohydrate metabolism</keyword>
<evidence type="ECO:0000313" key="15">
    <source>
        <dbReference type="EMBL" id="KAA8895742.1"/>
    </source>
</evidence>
<dbReference type="SUPFAM" id="SSF51126">
    <property type="entry name" value="Pectin lyase-like"/>
    <property type="match status" value="1"/>
</dbReference>
<dbReference type="EMBL" id="VXIS01000247">
    <property type="protein sequence ID" value="KAA8895742.1"/>
    <property type="molecule type" value="Genomic_DNA"/>
</dbReference>
<evidence type="ECO:0000256" key="5">
    <source>
        <dbReference type="ARBA" id="ARBA00023157"/>
    </source>
</evidence>
<comment type="caution">
    <text evidence="14">The sequence shown here is derived from an EMBL/GenBank/DDBJ whole genome shotgun (WGS) entry which is preliminary data.</text>
</comment>
<keyword evidence="16" id="KW-1185">Reference proteome</keyword>
<dbReference type="InterPro" id="IPR045032">
    <property type="entry name" value="PEL"/>
</dbReference>
<evidence type="ECO:0000256" key="12">
    <source>
        <dbReference type="SAM" id="SignalP"/>
    </source>
</evidence>
<keyword evidence="3 11" id="KW-0964">Secreted</keyword>
<evidence type="ECO:0000256" key="2">
    <source>
        <dbReference type="ARBA" id="ARBA00010980"/>
    </source>
</evidence>
<dbReference type="GO" id="GO:0000272">
    <property type="term" value="P:polysaccharide catabolic process"/>
    <property type="evidence" value="ECO:0007669"/>
    <property type="project" value="UniProtKB-KW"/>
</dbReference>
<keyword evidence="6" id="KW-0325">Glycoprotein</keyword>
<organism evidence="14 16">
    <name type="scientific">Sphaerosporella brunnea</name>
    <dbReference type="NCBI Taxonomy" id="1250544"/>
    <lineage>
        <taxon>Eukaryota</taxon>
        <taxon>Fungi</taxon>
        <taxon>Dikarya</taxon>
        <taxon>Ascomycota</taxon>
        <taxon>Pezizomycotina</taxon>
        <taxon>Pezizomycetes</taxon>
        <taxon>Pezizales</taxon>
        <taxon>Pyronemataceae</taxon>
        <taxon>Sphaerosporella</taxon>
    </lineage>
</organism>
<evidence type="ECO:0000259" key="13">
    <source>
        <dbReference type="SMART" id="SM00656"/>
    </source>
</evidence>
<accession>A0A5J5EJ77</accession>
<evidence type="ECO:0000256" key="1">
    <source>
        <dbReference type="ARBA" id="ARBA00004613"/>
    </source>
</evidence>
<evidence type="ECO:0000256" key="7">
    <source>
        <dbReference type="ARBA" id="ARBA00023239"/>
    </source>
</evidence>
<keyword evidence="4 12" id="KW-0732">Signal</keyword>
<dbReference type="Proteomes" id="UP000326924">
    <property type="component" value="Unassembled WGS sequence"/>
</dbReference>
<keyword evidence="11" id="KW-0624">Polysaccharide degradation</keyword>
<sequence length="381" mass="38401">MLFYVLFTAILAPSAVLGVGVTGTAPGFATGTTGGGSATPAYPSDIAQLKSWLADSTPRVIMLNKEYNFIGSSGTVAATGCRPSSNTCPSNGGQDAINGANWCTNSNYPSVSVTYDAAALTPLAVGSNKSIVGVGSKGVIRGVGLKLSGGVSNVIIQNVHITELNPQYIWGGDAITLAGCNKVWIDHCKISLIGRQMLVTGYDAAGLVAVTNTEFDGSTSWSATCNGDHYWTMLFYGSADHVTLAGNYIHDVSGRAPKVGGSGSTTLHAANNYFQDVGGHAFEVGTGAKVLIEGNVFDAVTTPITAASASAGGLIYNAGGSACSPYIGRGCQANSVSNSGAFDGYGTVGAMAGFAGYAVYPAVAASKVASSVVANAGVGKL</sequence>
<dbReference type="SMART" id="SM00656">
    <property type="entry name" value="Amb_all"/>
    <property type="match status" value="1"/>
</dbReference>
<feature type="domain" description="Pectate lyase" evidence="13">
    <location>
        <begin position="96"/>
        <end position="303"/>
    </location>
</feature>
<dbReference type="EMBL" id="VXIS01000247">
    <property type="protein sequence ID" value="KAA8895732.1"/>
    <property type="molecule type" value="Genomic_DNA"/>
</dbReference>
<evidence type="ECO:0000256" key="9">
    <source>
        <dbReference type="ARBA" id="ARBA00037631"/>
    </source>
</evidence>
<dbReference type="InterPro" id="IPR012334">
    <property type="entry name" value="Pectin_lyas_fold"/>
</dbReference>
<proteinExistence type="inferred from homology"/>
<dbReference type="InterPro" id="IPR002022">
    <property type="entry name" value="Pec_lyase"/>
</dbReference>
<dbReference type="GO" id="GO:0047490">
    <property type="term" value="F:pectin lyase activity"/>
    <property type="evidence" value="ECO:0007669"/>
    <property type="project" value="UniProtKB-EC"/>
</dbReference>
<keyword evidence="7 11" id="KW-0456">Lyase</keyword>
<comment type="similarity">
    <text evidence="2 11">Belongs to the polysaccharide lyase 1 family.</text>
</comment>
<dbReference type="InParanoid" id="A0A5J5EJ77"/>
<gene>
    <name evidence="14" type="ORF">FN846DRAFT_317750</name>
    <name evidence="15" type="ORF">FN846DRAFT_318391</name>
</gene>
<evidence type="ECO:0000313" key="16">
    <source>
        <dbReference type="Proteomes" id="UP000326924"/>
    </source>
</evidence>
<dbReference type="OrthoDB" id="1637350at2759"/>
<dbReference type="PANTHER" id="PTHR31683:SF67">
    <property type="entry name" value="PECTIN LYASE F-RELATED"/>
    <property type="match status" value="1"/>
</dbReference>
<evidence type="ECO:0000256" key="8">
    <source>
        <dbReference type="ARBA" id="ARBA00036818"/>
    </source>
</evidence>
<evidence type="ECO:0000313" key="14">
    <source>
        <dbReference type="EMBL" id="KAA8895732.1"/>
    </source>
</evidence>
<evidence type="ECO:0000256" key="11">
    <source>
        <dbReference type="RuleBase" id="RU361173"/>
    </source>
</evidence>
<dbReference type="Gene3D" id="2.160.20.10">
    <property type="entry name" value="Single-stranded right-handed beta-helix, Pectin lyase-like"/>
    <property type="match status" value="1"/>
</dbReference>
<dbReference type="InterPro" id="IPR011050">
    <property type="entry name" value="Pectin_lyase_fold/virulence"/>
</dbReference>
<evidence type="ECO:0000256" key="3">
    <source>
        <dbReference type="ARBA" id="ARBA00022525"/>
    </source>
</evidence>
<keyword evidence="5" id="KW-1015">Disulfide bond</keyword>
<protein>
    <recommendedName>
        <fullName evidence="10">pectin lyase</fullName>
        <ecNumber evidence="10">4.2.2.10</ecNumber>
    </recommendedName>
</protein>
<dbReference type="GO" id="GO:0030570">
    <property type="term" value="F:pectate lyase activity"/>
    <property type="evidence" value="ECO:0007669"/>
    <property type="project" value="InterPro"/>
</dbReference>
<comment type="function">
    <text evidence="9">Pectinolytic enzymes consist of four classes of enzymes: pectin lyase, polygalacturonase, pectin methylesterase and rhamnogalacturonase. Among pectinolytic enzymes, pectin lyase is the most important in depolymerization of pectin, since it cleaves internal glycosidic bonds of highly methylated pectins.</text>
</comment>
<dbReference type="FunFam" id="2.160.20.10:FF:000003">
    <property type="entry name" value="Pectin lyase F"/>
    <property type="match status" value="1"/>
</dbReference>
<comment type="catalytic activity">
    <reaction evidence="8">
        <text>Eliminative cleavage of (1-&gt;4)-alpha-D-galacturonan methyl ester to give oligosaccharides with 4-deoxy-6-O-methyl-alpha-D-galact-4-enuronosyl groups at their non-reducing ends.</text>
        <dbReference type="EC" id="4.2.2.10"/>
    </reaction>
</comment>
<evidence type="ECO:0000256" key="4">
    <source>
        <dbReference type="ARBA" id="ARBA00022729"/>
    </source>
</evidence>
<dbReference type="Pfam" id="PF00544">
    <property type="entry name" value="Pectate_lyase_4"/>
    <property type="match status" value="1"/>
</dbReference>
<dbReference type="GO" id="GO:0005576">
    <property type="term" value="C:extracellular region"/>
    <property type="evidence" value="ECO:0007669"/>
    <property type="project" value="UniProtKB-SubCell"/>
</dbReference>
<dbReference type="EC" id="4.2.2.10" evidence="10"/>
<feature type="chain" id="PRO_5033490425" description="pectin lyase" evidence="12">
    <location>
        <begin position="19"/>
        <end position="381"/>
    </location>
</feature>
<evidence type="ECO:0000256" key="6">
    <source>
        <dbReference type="ARBA" id="ARBA00023180"/>
    </source>
</evidence>
<name>A0A5J5EJ77_9PEZI</name>
<evidence type="ECO:0000256" key="10">
    <source>
        <dbReference type="ARBA" id="ARBA00039082"/>
    </source>
</evidence>
<feature type="signal peptide" evidence="12">
    <location>
        <begin position="1"/>
        <end position="18"/>
    </location>
</feature>
<comment type="subcellular location">
    <subcellularLocation>
        <location evidence="1 11">Secreted</location>
    </subcellularLocation>
</comment>